<evidence type="ECO:0000313" key="2">
    <source>
        <dbReference type="Proteomes" id="UP001196413"/>
    </source>
</evidence>
<dbReference type="AlphaFoldDB" id="A0AAD5N5S5"/>
<accession>A0AAD5N5S5</accession>
<dbReference type="Proteomes" id="UP001196413">
    <property type="component" value="Unassembled WGS sequence"/>
</dbReference>
<dbReference type="EMBL" id="JAHQIW010003375">
    <property type="protein sequence ID" value="KAJ1358409.1"/>
    <property type="molecule type" value="Genomic_DNA"/>
</dbReference>
<evidence type="ECO:0000313" key="1">
    <source>
        <dbReference type="EMBL" id="KAJ1358409.1"/>
    </source>
</evidence>
<name>A0AAD5N5S5_PARTN</name>
<organism evidence="1 2">
    <name type="scientific">Parelaphostrongylus tenuis</name>
    <name type="common">Meningeal worm</name>
    <dbReference type="NCBI Taxonomy" id="148309"/>
    <lineage>
        <taxon>Eukaryota</taxon>
        <taxon>Metazoa</taxon>
        <taxon>Ecdysozoa</taxon>
        <taxon>Nematoda</taxon>
        <taxon>Chromadorea</taxon>
        <taxon>Rhabditida</taxon>
        <taxon>Rhabditina</taxon>
        <taxon>Rhabditomorpha</taxon>
        <taxon>Strongyloidea</taxon>
        <taxon>Metastrongylidae</taxon>
        <taxon>Parelaphostrongylus</taxon>
    </lineage>
</organism>
<proteinExistence type="predicted"/>
<keyword evidence="2" id="KW-1185">Reference proteome</keyword>
<gene>
    <name evidence="1" type="ORF">KIN20_016829</name>
</gene>
<sequence length="75" mass="8602">MAMSVEKRRFDRNFLWKRMLFLSQLRDFMVHNRAAMNSFGACICRIPFLATTSTKNVNNGIVMTKGVSVNMAGIR</sequence>
<protein>
    <submittedName>
        <fullName evidence="1">Uncharacterized protein</fullName>
    </submittedName>
</protein>
<reference evidence="1" key="1">
    <citation type="submission" date="2021-06" db="EMBL/GenBank/DDBJ databases">
        <title>Parelaphostrongylus tenuis whole genome reference sequence.</title>
        <authorList>
            <person name="Garwood T.J."/>
            <person name="Larsen P.A."/>
            <person name="Fountain-Jones N.M."/>
            <person name="Garbe J.R."/>
            <person name="Macchietto M.G."/>
            <person name="Kania S.A."/>
            <person name="Gerhold R.W."/>
            <person name="Richards J.E."/>
            <person name="Wolf T.M."/>
        </authorList>
    </citation>
    <scope>NUCLEOTIDE SEQUENCE</scope>
    <source>
        <strain evidence="1">MNPRO001-30</strain>
        <tissue evidence="1">Meninges</tissue>
    </source>
</reference>
<comment type="caution">
    <text evidence="1">The sequence shown here is derived from an EMBL/GenBank/DDBJ whole genome shotgun (WGS) entry which is preliminary data.</text>
</comment>